<feature type="compositionally biased region" description="Basic and acidic residues" evidence="1">
    <location>
        <begin position="670"/>
        <end position="691"/>
    </location>
</feature>
<evidence type="ECO:0000313" key="2">
    <source>
        <dbReference type="EMBL" id="KAJ5525222.1"/>
    </source>
</evidence>
<evidence type="ECO:0000256" key="1">
    <source>
        <dbReference type="SAM" id="MobiDB-lite"/>
    </source>
</evidence>
<feature type="compositionally biased region" description="Polar residues" evidence="1">
    <location>
        <begin position="39"/>
        <end position="48"/>
    </location>
</feature>
<dbReference type="EMBL" id="JAQIZZ010000008">
    <property type="protein sequence ID" value="KAJ5525222.1"/>
    <property type="molecule type" value="Genomic_DNA"/>
</dbReference>
<proteinExistence type="predicted"/>
<sequence length="893" mass="98166">MTRHSGLSLDTKLHIQPGNAFALLKPLGANGSILPRRSSGLSGSTGPNESDHPPMLRKMSSLDYDEALALPMPKPRHIRTESANRSNPFQDDNKRFATDPVVSRMHASPEPVSLQDNHEGKKKSRFEMIKSKLSFKDLRKELVKEDLALQPATPPHRAFTGSAIPTLASSSQESNVKTKIHSVKRDPPTKIVQTSNLTVPSHSMKKLPLPSSGSFSDLSGPTPTINRERSCRSSAASSTIGMQAPSSTNSFLIKEVSDPIISNATPVVPDRRRPGISIPRSISVTPARKPSSPNTLSVPKHPVTKDSPPNLGDLAEGEEKVKYHPKTWVDGSYRRISDGDNQGSIQTPPPTVYAKGESPVASLSSYLPSFRERLDKMDLSLEETSSGEGQDRSTAHQIDDILGMIKSIQRRVDNGVANMNKKLEDLCAWIGDQLQNQITSNGDLSRANSDLFSKQCQISREMMKFQLDIRLEIGTMERRLSAFENNIIDELQIEVRSLARSYEELGNKIEVMIAKHSFNDNQSFIELQVQKNTEIEREIAYLKSCQGSSILKDVAPFAPARVTPQQSFSSNESSEPLIKLAVLVPPTSPDVRTAPRHLATPNHVPLTPKRIQSAPKDVHATPRDVSTTPVRPRVVSMVENKTSSLLPRSVSLTGKGIIKGIKDIASSTSDTKEHKDKTHLNKAKSHDESKKWNLFSMRTRRREDGTSNSSGSKFQWSRRSKDIPNNEEEATISSRSSTPPVPAIPRNSHTRANVRSIERIPTPFPSSMVDPINGVHPAFRTEHRGPNGASASSYETALESFRAVDADVMEQKILDGSVSAFAETPSLESDDLDSNSPLLGTFTPKLRALDHVIEDASLSARVPQCSGDVQKDISSTDTLQEWDRVSVIDTKST</sequence>
<comment type="caution">
    <text evidence="2">The sequence shown here is derived from an EMBL/GenBank/DDBJ whole genome shotgun (WGS) entry which is preliminary data.</text>
</comment>
<feature type="compositionally biased region" description="Polar residues" evidence="1">
    <location>
        <begin position="706"/>
        <end position="717"/>
    </location>
</feature>
<organism evidence="2 3">
    <name type="scientific">Penicillium frequentans</name>
    <dbReference type="NCBI Taxonomy" id="3151616"/>
    <lineage>
        <taxon>Eukaryota</taxon>
        <taxon>Fungi</taxon>
        <taxon>Dikarya</taxon>
        <taxon>Ascomycota</taxon>
        <taxon>Pezizomycotina</taxon>
        <taxon>Eurotiomycetes</taxon>
        <taxon>Eurotiomycetidae</taxon>
        <taxon>Eurotiales</taxon>
        <taxon>Aspergillaceae</taxon>
        <taxon>Penicillium</taxon>
    </lineage>
</organism>
<protein>
    <submittedName>
        <fullName evidence="2">Uncharacterized protein</fullName>
    </submittedName>
</protein>
<feature type="region of interest" description="Disordered" evidence="1">
    <location>
        <begin position="264"/>
        <end position="319"/>
    </location>
</feature>
<feature type="region of interest" description="Disordered" evidence="1">
    <location>
        <begin position="667"/>
        <end position="754"/>
    </location>
</feature>
<accession>A0AAD6CKH7</accession>
<evidence type="ECO:0000313" key="3">
    <source>
        <dbReference type="Proteomes" id="UP001220324"/>
    </source>
</evidence>
<name>A0AAD6CKH7_9EURO</name>
<feature type="region of interest" description="Disordered" evidence="1">
    <location>
        <begin position="333"/>
        <end position="357"/>
    </location>
</feature>
<dbReference type="AlphaFoldDB" id="A0AAD6CKH7"/>
<keyword evidence="3" id="KW-1185">Reference proteome</keyword>
<dbReference type="Proteomes" id="UP001220324">
    <property type="component" value="Unassembled WGS sequence"/>
</dbReference>
<feature type="region of interest" description="Disordered" evidence="1">
    <location>
        <begin position="34"/>
        <end position="55"/>
    </location>
</feature>
<feature type="compositionally biased region" description="Polar residues" evidence="1">
    <location>
        <begin position="211"/>
        <end position="225"/>
    </location>
</feature>
<gene>
    <name evidence="2" type="ORF">N7494_011872</name>
</gene>
<reference evidence="2 3" key="1">
    <citation type="journal article" date="2023" name="IMA Fungus">
        <title>Comparative genomic study of the Penicillium genus elucidates a diverse pangenome and 15 lateral gene transfer events.</title>
        <authorList>
            <person name="Petersen C."/>
            <person name="Sorensen T."/>
            <person name="Nielsen M.R."/>
            <person name="Sondergaard T.E."/>
            <person name="Sorensen J.L."/>
            <person name="Fitzpatrick D.A."/>
            <person name="Frisvad J.C."/>
            <person name="Nielsen K.L."/>
        </authorList>
    </citation>
    <scope>NUCLEOTIDE SEQUENCE [LARGE SCALE GENOMIC DNA]</scope>
    <source>
        <strain evidence="2 3">IBT 35679</strain>
    </source>
</reference>
<feature type="region of interest" description="Disordered" evidence="1">
    <location>
        <begin position="197"/>
        <end position="244"/>
    </location>
</feature>